<proteinExistence type="predicted"/>
<gene>
    <name evidence="1" type="ORF">RND15_43115</name>
</gene>
<dbReference type="RefSeq" id="WP_311729966.1">
    <property type="nucleotide sequence ID" value="NZ_JAVRFD010000033.1"/>
</dbReference>
<sequence>MTVLDSRALNRATLARQHLLTRTDTSVPETVALRVPINHPRRLGA</sequence>
<protein>
    <submittedName>
        <fullName evidence="1">Uncharacterized protein</fullName>
    </submittedName>
</protein>
<evidence type="ECO:0000313" key="2">
    <source>
        <dbReference type="Proteomes" id="UP001180754"/>
    </source>
</evidence>
<comment type="caution">
    <text evidence="1">The sequence shown here is derived from an EMBL/GenBank/DDBJ whole genome shotgun (WGS) entry which is preliminary data.</text>
</comment>
<dbReference type="EMBL" id="JAVRFD010000033">
    <property type="protein sequence ID" value="MDT0549405.1"/>
    <property type="molecule type" value="Genomic_DNA"/>
</dbReference>
<dbReference type="Proteomes" id="UP001180754">
    <property type="component" value="Unassembled WGS sequence"/>
</dbReference>
<organism evidence="1 2">
    <name type="scientific">Streptomyces lonegramiae</name>
    <dbReference type="NCBI Taxonomy" id="3075524"/>
    <lineage>
        <taxon>Bacteria</taxon>
        <taxon>Bacillati</taxon>
        <taxon>Actinomycetota</taxon>
        <taxon>Actinomycetes</taxon>
        <taxon>Kitasatosporales</taxon>
        <taxon>Streptomycetaceae</taxon>
        <taxon>Streptomyces</taxon>
    </lineage>
</organism>
<name>A0ABU2XV43_9ACTN</name>
<keyword evidence="2" id="KW-1185">Reference proteome</keyword>
<reference evidence="1" key="1">
    <citation type="submission" date="2024-05" db="EMBL/GenBank/DDBJ databases">
        <title>30 novel species of actinomycetes from the DSMZ collection.</title>
        <authorList>
            <person name="Nouioui I."/>
        </authorList>
    </citation>
    <scope>NUCLEOTIDE SEQUENCE</scope>
    <source>
        <strain evidence="1">DSM 41529</strain>
    </source>
</reference>
<evidence type="ECO:0000313" key="1">
    <source>
        <dbReference type="EMBL" id="MDT0549405.1"/>
    </source>
</evidence>
<accession>A0ABU2XV43</accession>